<organism evidence="1 2">
    <name type="scientific">Coniosporium tulheliwenetii</name>
    <dbReference type="NCBI Taxonomy" id="3383036"/>
    <lineage>
        <taxon>Eukaryota</taxon>
        <taxon>Fungi</taxon>
        <taxon>Dikarya</taxon>
        <taxon>Ascomycota</taxon>
        <taxon>Pezizomycotina</taxon>
        <taxon>Dothideomycetes</taxon>
        <taxon>Dothideomycetes incertae sedis</taxon>
        <taxon>Coniosporium</taxon>
    </lineage>
</organism>
<keyword evidence="2" id="KW-1185">Reference proteome</keyword>
<evidence type="ECO:0000313" key="2">
    <source>
        <dbReference type="Proteomes" id="UP001172680"/>
    </source>
</evidence>
<dbReference type="EMBL" id="JAPDRP010000016">
    <property type="protein sequence ID" value="KAJ9641082.1"/>
    <property type="molecule type" value="Genomic_DNA"/>
</dbReference>
<sequence length="643" mass="68414">MRAGILLPAVVGLASAAALKRRQEIDYNGVVAAADPVVSIASGVQHQSVAYDPSAAVLSAMAEVTAHPLPVGVDTVAPVEKRNLHVAARAACQPEPTIANTAAAFQADKKVSRLANTVAVPLGYFASFRDAKASVHANGYLGYDVVEVYDPSVCAAKCNSKVGCIGFNIFFERDPTLDPGVTCENPPAFTNVKCTYWGGPTSPETAVNKTFLDNAAINGPNSCNGKNTYMGYKLFNSGPFSADRCKAACEAQSAYNQRHPPQTGKPQICRFFNTYILNRNGISQGQYCSLYSEPWAASYAKNKGQTRADGVYTIAYSFTFSSEADPGHPICPSDISYLQSNAAEFCTAYIGYSEPVVTQMVTQTPAASSVYETVNVVTATTEFKTETVNEVVASSPPLRRLNRTEMVEAVAVTEAAVATGVLQRRTSLPLATPNAVQSWAPASISAACSAVPTGTSIATVTETAATPLTTIIRKVLSTEAVTSVVTETLTSTTATQPEPTSFRVRVNTGNEPRYLYTKDRTGTYLYLDTTDPSKATQFTLSADGYLTNGDLYSMTAAANRGGPVVLNPKANVDQSVGNTHAQIHFTLHADRPLIIRMITVNDSVQALKDVGFYLCPTIPLPVLSFGIESPPRTGCKLVTVTAF</sequence>
<dbReference type="Proteomes" id="UP001172680">
    <property type="component" value="Unassembled WGS sequence"/>
</dbReference>
<comment type="caution">
    <text evidence="1">The sequence shown here is derived from an EMBL/GenBank/DDBJ whole genome shotgun (WGS) entry which is preliminary data.</text>
</comment>
<name>A0ACC2Z1H8_9PEZI</name>
<accession>A0ACC2Z1H8</accession>
<evidence type="ECO:0000313" key="1">
    <source>
        <dbReference type="EMBL" id="KAJ9641082.1"/>
    </source>
</evidence>
<reference evidence="1" key="1">
    <citation type="submission" date="2022-10" db="EMBL/GenBank/DDBJ databases">
        <title>Culturing micro-colonial fungi from biological soil crusts in the Mojave desert and describing Neophaeococcomyces mojavensis, and introducing the new genera and species Taxawa tesnikishii.</title>
        <authorList>
            <person name="Kurbessoian T."/>
            <person name="Stajich J.E."/>
        </authorList>
    </citation>
    <scope>NUCLEOTIDE SEQUENCE</scope>
    <source>
        <strain evidence="1">JES_115</strain>
    </source>
</reference>
<proteinExistence type="predicted"/>
<protein>
    <submittedName>
        <fullName evidence="1">Uncharacterized protein</fullName>
    </submittedName>
</protein>
<gene>
    <name evidence="1" type="ORF">H2199_005750</name>
</gene>